<sequence>MGLSGPVAFSSLPLDPKLLRALEKCELHTTTPVQGESIPKALEGRDLVVRARTGSGKTLAYVLPALHKILGLPQQQQRPGWQAIILVPTRELCKQVKEEADRVVEKCGGHIKVTALTGEGSEATQRNMLLTIGQLVVSTPGRIAQALRSGQVQPSMLAAQPKAGRPGLSTVVLDEADLMLSMPGYEADLRDIFPKLPSSCQRILMSATTSPEVKSLMQLALTNPLSLDLITFAVGPEMTAEAEGEDGEPSTSGRIDHFSFSCTRQDKLLAVLALLKLGLVSKKVLLFTNSVEPAFRLRLFLEAFGLRAALLSPDLPLNTRHHILQTFNKGLFDYLIAADTQVAGLGLHEAPPRAAADAAPAKDRSDKRRKRKREGAEDDAEYGVSRGVDFKGVSTVINVDCPAEVSKYVHRVGRTGRAGQSGTALTLFTPEDRKLQTELEASLAGQAAPHAAASNGDENAVDPQNTIGAMPSGGLASQEGLGPFSTLKPAALDALRYRAEDVARSLTKTVIQEARAKELRAELLNSKRLEAHFEAHPGDLQLLQHDRPLAKRAAAPHLKHIPAYLRAAAGPSGKLSAAAARSMAGKAKGQSKRRADPLKEGYARLARMDHDDQQHGPLTDAEKAAAKIKPKKKAGAAKFQPKRNVRKGVRRR</sequence>
<evidence type="ECO:0000256" key="6">
    <source>
        <dbReference type="ARBA" id="ARBA00022884"/>
    </source>
</evidence>
<evidence type="ECO:0000313" key="14">
    <source>
        <dbReference type="EMBL" id="KAK9834667.1"/>
    </source>
</evidence>
<dbReference type="InterPro" id="IPR014001">
    <property type="entry name" value="Helicase_ATP-bd"/>
</dbReference>
<evidence type="ECO:0000259" key="11">
    <source>
        <dbReference type="PROSITE" id="PS51192"/>
    </source>
</evidence>
<dbReference type="Pfam" id="PF00270">
    <property type="entry name" value="DEAD"/>
    <property type="match status" value="1"/>
</dbReference>
<feature type="compositionally biased region" description="Basic residues" evidence="10">
    <location>
        <begin position="626"/>
        <end position="652"/>
    </location>
</feature>
<dbReference type="GO" id="GO:0003724">
    <property type="term" value="F:RNA helicase activity"/>
    <property type="evidence" value="ECO:0007669"/>
    <property type="project" value="UniProtKB-EC"/>
</dbReference>
<evidence type="ECO:0000256" key="5">
    <source>
        <dbReference type="ARBA" id="ARBA00022840"/>
    </source>
</evidence>
<evidence type="ECO:0000259" key="12">
    <source>
        <dbReference type="PROSITE" id="PS51194"/>
    </source>
</evidence>
<dbReference type="PROSITE" id="PS51194">
    <property type="entry name" value="HELICASE_CTER"/>
    <property type="match status" value="1"/>
</dbReference>
<evidence type="ECO:0000256" key="7">
    <source>
        <dbReference type="ARBA" id="ARBA00038041"/>
    </source>
</evidence>
<dbReference type="Proteomes" id="UP001438707">
    <property type="component" value="Unassembled WGS sequence"/>
</dbReference>
<dbReference type="InterPro" id="IPR011545">
    <property type="entry name" value="DEAD/DEAH_box_helicase_dom"/>
</dbReference>
<keyword evidence="15" id="KW-1185">Reference proteome</keyword>
<feature type="domain" description="Helicase C-terminal" evidence="12">
    <location>
        <begin position="273"/>
        <end position="462"/>
    </location>
</feature>
<dbReference type="SMART" id="SM00487">
    <property type="entry name" value="DEXDc"/>
    <property type="match status" value="1"/>
</dbReference>
<dbReference type="GO" id="GO:0003723">
    <property type="term" value="F:RNA binding"/>
    <property type="evidence" value="ECO:0007669"/>
    <property type="project" value="UniProtKB-KW"/>
</dbReference>
<dbReference type="InterPro" id="IPR027417">
    <property type="entry name" value="P-loop_NTPase"/>
</dbReference>
<comment type="similarity">
    <text evidence="7">Belongs to the DEAD box helicase family. DDX56/DBP9 subfamily.</text>
</comment>
<dbReference type="PANTHER" id="PTHR47959">
    <property type="entry name" value="ATP-DEPENDENT RNA HELICASE RHLE-RELATED"/>
    <property type="match status" value="1"/>
</dbReference>
<name>A0AAW1RLJ8_9CHLO</name>
<protein>
    <recommendedName>
        <fullName evidence="1">RNA helicase</fullName>
        <ecNumber evidence="1">3.6.4.13</ecNumber>
    </recommendedName>
</protein>
<gene>
    <name evidence="14" type="ORF">WJX74_007136</name>
</gene>
<evidence type="ECO:0000256" key="2">
    <source>
        <dbReference type="ARBA" id="ARBA00022741"/>
    </source>
</evidence>
<dbReference type="Pfam" id="PF00271">
    <property type="entry name" value="Helicase_C"/>
    <property type="match status" value="1"/>
</dbReference>
<reference evidence="14 15" key="1">
    <citation type="journal article" date="2024" name="Nat. Commun.">
        <title>Phylogenomics reveals the evolutionary origins of lichenization in chlorophyte algae.</title>
        <authorList>
            <person name="Puginier C."/>
            <person name="Libourel C."/>
            <person name="Otte J."/>
            <person name="Skaloud P."/>
            <person name="Haon M."/>
            <person name="Grisel S."/>
            <person name="Petersen M."/>
            <person name="Berrin J.G."/>
            <person name="Delaux P.M."/>
            <person name="Dal Grande F."/>
            <person name="Keller J."/>
        </authorList>
    </citation>
    <scope>NUCLEOTIDE SEQUENCE [LARGE SCALE GENOMIC DNA]</scope>
    <source>
        <strain evidence="14 15">SAG 2145</strain>
    </source>
</reference>
<evidence type="ECO:0000256" key="9">
    <source>
        <dbReference type="PROSITE-ProRule" id="PRU00552"/>
    </source>
</evidence>
<dbReference type="GO" id="GO:0016787">
    <property type="term" value="F:hydrolase activity"/>
    <property type="evidence" value="ECO:0007669"/>
    <property type="project" value="UniProtKB-KW"/>
</dbReference>
<evidence type="ECO:0000256" key="10">
    <source>
        <dbReference type="SAM" id="MobiDB-lite"/>
    </source>
</evidence>
<organism evidence="14 15">
    <name type="scientific">Apatococcus lobatus</name>
    <dbReference type="NCBI Taxonomy" id="904363"/>
    <lineage>
        <taxon>Eukaryota</taxon>
        <taxon>Viridiplantae</taxon>
        <taxon>Chlorophyta</taxon>
        <taxon>core chlorophytes</taxon>
        <taxon>Trebouxiophyceae</taxon>
        <taxon>Chlorellales</taxon>
        <taxon>Chlorellaceae</taxon>
        <taxon>Apatococcus</taxon>
    </lineage>
</organism>
<feature type="compositionally biased region" description="Low complexity" evidence="10">
    <location>
        <begin position="579"/>
        <end position="588"/>
    </location>
</feature>
<keyword evidence="4" id="KW-0347">Helicase</keyword>
<dbReference type="SUPFAM" id="SSF52540">
    <property type="entry name" value="P-loop containing nucleoside triphosphate hydrolases"/>
    <property type="match status" value="2"/>
</dbReference>
<dbReference type="GO" id="GO:0005524">
    <property type="term" value="F:ATP binding"/>
    <property type="evidence" value="ECO:0007669"/>
    <property type="project" value="UniProtKB-KW"/>
</dbReference>
<dbReference type="PANTHER" id="PTHR47959:SF21">
    <property type="entry name" value="DEAD-BOX HELICASE 56"/>
    <property type="match status" value="1"/>
</dbReference>
<comment type="catalytic activity">
    <reaction evidence="8">
        <text>ATP + H2O = ADP + phosphate + H(+)</text>
        <dbReference type="Rhea" id="RHEA:13065"/>
        <dbReference type="ChEBI" id="CHEBI:15377"/>
        <dbReference type="ChEBI" id="CHEBI:15378"/>
        <dbReference type="ChEBI" id="CHEBI:30616"/>
        <dbReference type="ChEBI" id="CHEBI:43474"/>
        <dbReference type="ChEBI" id="CHEBI:456216"/>
        <dbReference type="EC" id="3.6.4.13"/>
    </reaction>
</comment>
<dbReference type="InterPro" id="IPR001650">
    <property type="entry name" value="Helicase_C-like"/>
</dbReference>
<dbReference type="InterPro" id="IPR050079">
    <property type="entry name" value="DEAD_box_RNA_helicase"/>
</dbReference>
<feature type="domain" description="DEAD-box RNA helicase Q" evidence="13">
    <location>
        <begin position="7"/>
        <end position="35"/>
    </location>
</feature>
<evidence type="ECO:0000313" key="15">
    <source>
        <dbReference type="Proteomes" id="UP001438707"/>
    </source>
</evidence>
<proteinExistence type="inferred from homology"/>
<dbReference type="Gene3D" id="3.40.50.300">
    <property type="entry name" value="P-loop containing nucleotide triphosphate hydrolases"/>
    <property type="match status" value="2"/>
</dbReference>
<feature type="domain" description="Helicase ATP-binding" evidence="11">
    <location>
        <begin position="38"/>
        <end position="227"/>
    </location>
</feature>
<dbReference type="SMART" id="SM00490">
    <property type="entry name" value="HELICc"/>
    <property type="match status" value="1"/>
</dbReference>
<dbReference type="InterPro" id="IPR014014">
    <property type="entry name" value="RNA_helicase_DEAD_Q_motif"/>
</dbReference>
<dbReference type="PROSITE" id="PS51195">
    <property type="entry name" value="Q_MOTIF"/>
    <property type="match status" value="1"/>
</dbReference>
<feature type="region of interest" description="Disordered" evidence="10">
    <location>
        <begin position="579"/>
        <end position="652"/>
    </location>
</feature>
<keyword evidence="6" id="KW-0694">RNA-binding</keyword>
<feature type="region of interest" description="Disordered" evidence="10">
    <location>
        <begin position="351"/>
        <end position="381"/>
    </location>
</feature>
<dbReference type="AlphaFoldDB" id="A0AAW1RLJ8"/>
<dbReference type="EC" id="3.6.4.13" evidence="1"/>
<evidence type="ECO:0000256" key="3">
    <source>
        <dbReference type="ARBA" id="ARBA00022801"/>
    </source>
</evidence>
<accession>A0AAW1RLJ8</accession>
<keyword evidence="3" id="KW-0378">Hydrolase</keyword>
<evidence type="ECO:0000256" key="8">
    <source>
        <dbReference type="ARBA" id="ARBA00047984"/>
    </source>
</evidence>
<dbReference type="GO" id="GO:0005829">
    <property type="term" value="C:cytosol"/>
    <property type="evidence" value="ECO:0007669"/>
    <property type="project" value="TreeGrafter"/>
</dbReference>
<feature type="compositionally biased region" description="Basic and acidic residues" evidence="10">
    <location>
        <begin position="593"/>
        <end position="625"/>
    </location>
</feature>
<evidence type="ECO:0000256" key="1">
    <source>
        <dbReference type="ARBA" id="ARBA00012552"/>
    </source>
</evidence>
<dbReference type="CDD" id="cd18787">
    <property type="entry name" value="SF2_C_DEAD"/>
    <property type="match status" value="1"/>
</dbReference>
<evidence type="ECO:0000259" key="13">
    <source>
        <dbReference type="PROSITE" id="PS51195"/>
    </source>
</evidence>
<dbReference type="PROSITE" id="PS51192">
    <property type="entry name" value="HELICASE_ATP_BIND_1"/>
    <property type="match status" value="1"/>
</dbReference>
<evidence type="ECO:0000256" key="4">
    <source>
        <dbReference type="ARBA" id="ARBA00022806"/>
    </source>
</evidence>
<feature type="short sequence motif" description="Q motif" evidence="9">
    <location>
        <begin position="7"/>
        <end position="35"/>
    </location>
</feature>
<keyword evidence="2" id="KW-0547">Nucleotide-binding</keyword>
<dbReference type="EMBL" id="JALJOS010000009">
    <property type="protein sequence ID" value="KAK9834667.1"/>
    <property type="molecule type" value="Genomic_DNA"/>
</dbReference>
<comment type="caution">
    <text evidence="14">The sequence shown here is derived from an EMBL/GenBank/DDBJ whole genome shotgun (WGS) entry which is preliminary data.</text>
</comment>
<keyword evidence="5" id="KW-0067">ATP-binding</keyword>